<dbReference type="CDD" id="cd03190">
    <property type="entry name" value="GST_C_Omega_like"/>
    <property type="match status" value="1"/>
</dbReference>
<proteinExistence type="predicted"/>
<dbReference type="Gramene" id="EFJ29657">
    <property type="protein sequence ID" value="EFJ29657"/>
    <property type="gene ID" value="SELMODRAFT_231328"/>
</dbReference>
<sequence>MMQQLAPRDSGDGTYRRPESQFRGRFEEPVSVEHAGRYHLYASPVCPWAHRALIVHSLKGLGSAVPISLALPGKSGLWEFEAGRYPDKAHNCSRLIDVYRMNSGGFQGRATVPMLWDRVRKAVVNNESADIIAMLNSDFNALAENQHLDLAPASLGQEMDRWNQLVYANINNGVYRCGFAQSQNAYDHAVHNLFSALETVEKHLQCSRFLCGDSLTLADIRLFTTLYRFDAVYHILFKCSKRKLSEFSNLYGYMRQIYQIPGVSSTCNLPSIMDGYYGALFPLNPGGIQPAIPSSMEPKVLYNQ</sequence>
<dbReference type="GO" id="GO:0005737">
    <property type="term" value="C:cytoplasm"/>
    <property type="evidence" value="ECO:0000318"/>
    <property type="project" value="GO_Central"/>
</dbReference>
<dbReference type="STRING" id="88036.D8REH7"/>
<organism evidence="7">
    <name type="scientific">Selaginella moellendorffii</name>
    <name type="common">Spikemoss</name>
    <dbReference type="NCBI Taxonomy" id="88036"/>
    <lineage>
        <taxon>Eukaryota</taxon>
        <taxon>Viridiplantae</taxon>
        <taxon>Streptophyta</taxon>
        <taxon>Embryophyta</taxon>
        <taxon>Tracheophyta</taxon>
        <taxon>Lycopodiopsida</taxon>
        <taxon>Selaginellales</taxon>
        <taxon>Selaginellaceae</taxon>
        <taxon>Selaginella</taxon>
    </lineage>
</organism>
<dbReference type="HOGENOM" id="CLU_037263_1_0_1"/>
<dbReference type="Pfam" id="PF13410">
    <property type="entry name" value="GST_C_2"/>
    <property type="match status" value="1"/>
</dbReference>
<feature type="active site" description="Nucleophile" evidence="1">
    <location>
        <position position="46"/>
    </location>
</feature>
<dbReference type="InterPro" id="IPR047047">
    <property type="entry name" value="GST_Omega-like_C"/>
</dbReference>
<feature type="site" description="Lowers pKa of active site Cys" evidence="3">
    <location>
        <position position="276"/>
    </location>
</feature>
<dbReference type="SFLD" id="SFLDG01206">
    <property type="entry name" value="Xi.1"/>
    <property type="match status" value="1"/>
</dbReference>
<dbReference type="OrthoDB" id="2309723at2759"/>
<dbReference type="FunCoup" id="D8REH7">
    <property type="interactions" value="559"/>
</dbReference>
<dbReference type="InterPro" id="IPR036282">
    <property type="entry name" value="Glutathione-S-Trfase_C_sf"/>
</dbReference>
<dbReference type="OMA" id="KIETWNQ"/>
<dbReference type="KEGG" id="smo:SELMODRAFT_231328"/>
<accession>D8REH7</accession>
<evidence type="ECO:0000256" key="4">
    <source>
        <dbReference type="SAM" id="MobiDB-lite"/>
    </source>
</evidence>
<feature type="compositionally biased region" description="Basic and acidic residues" evidence="4">
    <location>
        <begin position="9"/>
        <end position="21"/>
    </location>
</feature>
<dbReference type="SUPFAM" id="SSF52833">
    <property type="entry name" value="Thioredoxin-like"/>
    <property type="match status" value="1"/>
</dbReference>
<feature type="binding site" evidence="2">
    <location>
        <begin position="109"/>
        <end position="112"/>
    </location>
    <ligand>
        <name>glutathione</name>
        <dbReference type="ChEBI" id="CHEBI:57925"/>
    </ligand>
</feature>
<dbReference type="InParanoid" id="D8REH7"/>
<evidence type="ECO:0000256" key="2">
    <source>
        <dbReference type="PIRSR" id="PIRSR015753-2"/>
    </source>
</evidence>
<reference evidence="6 7" key="1">
    <citation type="journal article" date="2011" name="Science">
        <title>The Selaginella genome identifies genetic changes associated with the evolution of vascular plants.</title>
        <authorList>
            <person name="Banks J.A."/>
            <person name="Nishiyama T."/>
            <person name="Hasebe M."/>
            <person name="Bowman J.L."/>
            <person name="Gribskov M."/>
            <person name="dePamphilis C."/>
            <person name="Albert V.A."/>
            <person name="Aono N."/>
            <person name="Aoyama T."/>
            <person name="Ambrose B.A."/>
            <person name="Ashton N.W."/>
            <person name="Axtell M.J."/>
            <person name="Barker E."/>
            <person name="Barker M.S."/>
            <person name="Bennetzen J.L."/>
            <person name="Bonawitz N.D."/>
            <person name="Chapple C."/>
            <person name="Cheng C."/>
            <person name="Correa L.G."/>
            <person name="Dacre M."/>
            <person name="DeBarry J."/>
            <person name="Dreyer I."/>
            <person name="Elias M."/>
            <person name="Engstrom E.M."/>
            <person name="Estelle M."/>
            <person name="Feng L."/>
            <person name="Finet C."/>
            <person name="Floyd S.K."/>
            <person name="Frommer W.B."/>
            <person name="Fujita T."/>
            <person name="Gramzow L."/>
            <person name="Gutensohn M."/>
            <person name="Harholt J."/>
            <person name="Hattori M."/>
            <person name="Heyl A."/>
            <person name="Hirai T."/>
            <person name="Hiwatashi Y."/>
            <person name="Ishikawa M."/>
            <person name="Iwata M."/>
            <person name="Karol K.G."/>
            <person name="Koehler B."/>
            <person name="Kolukisaoglu U."/>
            <person name="Kubo M."/>
            <person name="Kurata T."/>
            <person name="Lalonde S."/>
            <person name="Li K."/>
            <person name="Li Y."/>
            <person name="Litt A."/>
            <person name="Lyons E."/>
            <person name="Manning G."/>
            <person name="Maruyama T."/>
            <person name="Michael T.P."/>
            <person name="Mikami K."/>
            <person name="Miyazaki S."/>
            <person name="Morinaga S."/>
            <person name="Murata T."/>
            <person name="Mueller-Roeber B."/>
            <person name="Nelson D.R."/>
            <person name="Obara M."/>
            <person name="Oguri Y."/>
            <person name="Olmstead R.G."/>
            <person name="Onodera N."/>
            <person name="Petersen B.L."/>
            <person name="Pils B."/>
            <person name="Prigge M."/>
            <person name="Rensing S.A."/>
            <person name="Riano-Pachon D.M."/>
            <person name="Roberts A.W."/>
            <person name="Sato Y."/>
            <person name="Scheller H.V."/>
            <person name="Schulz B."/>
            <person name="Schulz C."/>
            <person name="Shakirov E.V."/>
            <person name="Shibagaki N."/>
            <person name="Shinohara N."/>
            <person name="Shippen D.E."/>
            <person name="Soerensen I."/>
            <person name="Sotooka R."/>
            <person name="Sugimoto N."/>
            <person name="Sugita M."/>
            <person name="Sumikawa N."/>
            <person name="Tanurdzic M."/>
            <person name="Theissen G."/>
            <person name="Ulvskov P."/>
            <person name="Wakazuki S."/>
            <person name="Weng J.K."/>
            <person name="Willats W.W."/>
            <person name="Wipf D."/>
            <person name="Wolf P.G."/>
            <person name="Yang L."/>
            <person name="Zimmer A.D."/>
            <person name="Zhu Q."/>
            <person name="Mitros T."/>
            <person name="Hellsten U."/>
            <person name="Loque D."/>
            <person name="Otillar R."/>
            <person name="Salamov A."/>
            <person name="Schmutz J."/>
            <person name="Shapiro H."/>
            <person name="Lindquist E."/>
            <person name="Lucas S."/>
            <person name="Rokhsar D."/>
            <person name="Grigoriev I.V."/>
        </authorList>
    </citation>
    <scope>NUCLEOTIDE SEQUENCE [LARGE SCALE GENOMIC DNA]</scope>
</reference>
<dbReference type="PROSITE" id="PS50405">
    <property type="entry name" value="GST_CTER"/>
    <property type="match status" value="1"/>
</dbReference>
<dbReference type="SFLD" id="SFLDS00019">
    <property type="entry name" value="Glutathione_Transferase_(cytos"/>
    <property type="match status" value="1"/>
</dbReference>
<protein>
    <recommendedName>
        <fullName evidence="5">GST C-terminal domain-containing protein</fullName>
    </recommendedName>
</protein>
<dbReference type="SFLD" id="SFLDG01148">
    <property type="entry name" value="Xi_(cytGST)"/>
    <property type="match status" value="1"/>
</dbReference>
<feature type="region of interest" description="Disordered" evidence="4">
    <location>
        <begin position="1"/>
        <end position="21"/>
    </location>
</feature>
<dbReference type="eggNOG" id="KOG2903">
    <property type="taxonomic scope" value="Eukaryota"/>
</dbReference>
<feature type="binding site" evidence="2">
    <location>
        <begin position="127"/>
        <end position="128"/>
    </location>
    <ligand>
        <name>glutathione</name>
        <dbReference type="ChEBI" id="CHEBI:57925"/>
    </ligand>
</feature>
<evidence type="ECO:0000259" key="5">
    <source>
        <dbReference type="PROSITE" id="PS50405"/>
    </source>
</evidence>
<dbReference type="EMBL" id="GL377577">
    <property type="protein sequence ID" value="EFJ29657.1"/>
    <property type="molecule type" value="Genomic_DNA"/>
</dbReference>
<dbReference type="Pfam" id="PF13409">
    <property type="entry name" value="GST_N_2"/>
    <property type="match status" value="1"/>
</dbReference>
<dbReference type="InterPro" id="IPR036249">
    <property type="entry name" value="Thioredoxin-like_sf"/>
</dbReference>
<dbReference type="InterPro" id="IPR010987">
    <property type="entry name" value="Glutathione-S-Trfase_C-like"/>
</dbReference>
<feature type="active site" description="Proton donor/acceptor" evidence="1">
    <location>
        <position position="175"/>
    </location>
</feature>
<evidence type="ECO:0000313" key="6">
    <source>
        <dbReference type="EMBL" id="EFJ29657.1"/>
    </source>
</evidence>
<evidence type="ECO:0000313" key="7">
    <source>
        <dbReference type="Proteomes" id="UP000001514"/>
    </source>
</evidence>
<dbReference type="InterPro" id="IPR016639">
    <property type="entry name" value="GST_Omega/GSH"/>
</dbReference>
<dbReference type="GO" id="GO:0004364">
    <property type="term" value="F:glutathione transferase activity"/>
    <property type="evidence" value="ECO:0000318"/>
    <property type="project" value="GO_Central"/>
</dbReference>
<dbReference type="Proteomes" id="UP000001514">
    <property type="component" value="Unassembled WGS sequence"/>
</dbReference>
<dbReference type="InterPro" id="IPR040079">
    <property type="entry name" value="Glutathione_S-Trfase"/>
</dbReference>
<feature type="domain" description="GST C-terminal" evidence="5">
    <location>
        <begin position="152"/>
        <end position="294"/>
    </location>
</feature>
<feature type="site" description="Lowers pKa of active site Cys" evidence="3">
    <location>
        <position position="233"/>
    </location>
</feature>
<gene>
    <name evidence="6" type="ORF">SELMODRAFT_231328</name>
</gene>
<dbReference type="PIRSF" id="PIRSF015753">
    <property type="entry name" value="GST"/>
    <property type="match status" value="1"/>
</dbReference>
<dbReference type="Gene3D" id="3.40.30.10">
    <property type="entry name" value="Glutaredoxin"/>
    <property type="match status" value="1"/>
</dbReference>
<dbReference type="SUPFAM" id="SSF47616">
    <property type="entry name" value="GST C-terminal domain-like"/>
    <property type="match status" value="1"/>
</dbReference>
<dbReference type="PANTHER" id="PTHR32419:SF31">
    <property type="entry name" value="OS02G0814800 PROTEIN"/>
    <property type="match status" value="1"/>
</dbReference>
<dbReference type="PANTHER" id="PTHR32419">
    <property type="entry name" value="GLUTATHIONYL-HYDROQUINONE REDUCTASE"/>
    <property type="match status" value="1"/>
</dbReference>
<evidence type="ECO:0000256" key="1">
    <source>
        <dbReference type="PIRSR" id="PIRSR015753-1"/>
    </source>
</evidence>
<evidence type="ECO:0000256" key="3">
    <source>
        <dbReference type="PIRSR" id="PIRSR015753-3"/>
    </source>
</evidence>
<dbReference type="AlphaFoldDB" id="D8REH7"/>
<keyword evidence="7" id="KW-1185">Reference proteome</keyword>
<dbReference type="Gene3D" id="1.20.1050.10">
    <property type="match status" value="1"/>
</dbReference>
<feature type="binding site" evidence="2">
    <location>
        <position position="78"/>
    </location>
    <ligand>
        <name>glutathione</name>
        <dbReference type="ChEBI" id="CHEBI:57925"/>
    </ligand>
</feature>
<name>D8REH7_SELML</name>
<dbReference type="InterPro" id="IPR004045">
    <property type="entry name" value="Glutathione_S-Trfase_N"/>
</dbReference>